<organism evidence="1 2">
    <name type="scientific">Zeaxanthinibacter enoshimensis</name>
    <dbReference type="NCBI Taxonomy" id="392009"/>
    <lineage>
        <taxon>Bacteria</taxon>
        <taxon>Pseudomonadati</taxon>
        <taxon>Bacteroidota</taxon>
        <taxon>Flavobacteriia</taxon>
        <taxon>Flavobacteriales</taxon>
        <taxon>Flavobacteriaceae</taxon>
        <taxon>Zeaxanthinibacter</taxon>
    </lineage>
</organism>
<proteinExistence type="predicted"/>
<dbReference type="EMBL" id="SNYI01000003">
    <property type="protein sequence ID" value="TDQ29289.1"/>
    <property type="molecule type" value="Genomic_DNA"/>
</dbReference>
<evidence type="ECO:0000313" key="2">
    <source>
        <dbReference type="Proteomes" id="UP000295468"/>
    </source>
</evidence>
<protein>
    <submittedName>
        <fullName evidence="1">Uncharacterized protein</fullName>
    </submittedName>
</protein>
<evidence type="ECO:0000313" key="1">
    <source>
        <dbReference type="EMBL" id="TDQ29289.1"/>
    </source>
</evidence>
<dbReference type="AlphaFoldDB" id="A0A4R6TJ95"/>
<accession>A0A4R6TJ95</accession>
<reference evidence="1 2" key="1">
    <citation type="submission" date="2019-03" db="EMBL/GenBank/DDBJ databases">
        <title>Genomic Encyclopedia of Archaeal and Bacterial Type Strains, Phase II (KMG-II): from individual species to whole genera.</title>
        <authorList>
            <person name="Goeker M."/>
        </authorList>
    </citation>
    <scope>NUCLEOTIDE SEQUENCE [LARGE SCALE GENOMIC DNA]</scope>
    <source>
        <strain evidence="1 2">DSM 18435</strain>
    </source>
</reference>
<sequence>MEFRVSGFNFKTNFKNPYKISFRTFVYLNIK</sequence>
<comment type="caution">
    <text evidence="1">The sequence shown here is derived from an EMBL/GenBank/DDBJ whole genome shotgun (WGS) entry which is preliminary data.</text>
</comment>
<dbReference type="Proteomes" id="UP000295468">
    <property type="component" value="Unassembled WGS sequence"/>
</dbReference>
<keyword evidence="2" id="KW-1185">Reference proteome</keyword>
<name>A0A4R6TJ95_9FLAO</name>
<gene>
    <name evidence="1" type="ORF">CLV82_2744</name>
</gene>